<evidence type="ECO:0000313" key="1">
    <source>
        <dbReference type="EMBL" id="PSW93083.1"/>
    </source>
</evidence>
<name>A0ABX5GPA1_9GAMM</name>
<sequence>MVILLSNENDDYDLKKQLNLLILFLYALKLAIQVKKKDFYLIQVRDMVGVGLFCLLVAKVKSAIYL</sequence>
<gene>
    <name evidence="1" type="ORF">C9J52_15945</name>
</gene>
<dbReference type="Proteomes" id="UP000241190">
    <property type="component" value="Unassembled WGS sequence"/>
</dbReference>
<comment type="caution">
    <text evidence="1">The sequence shown here is derived from an EMBL/GenBank/DDBJ whole genome shotgun (WGS) entry which is preliminary data.</text>
</comment>
<proteinExistence type="predicted"/>
<keyword evidence="2" id="KW-1185">Reference proteome</keyword>
<reference evidence="1 2" key="1">
    <citation type="submission" date="2018-03" db="EMBL/GenBank/DDBJ databases">
        <title>Whole genome sequencing of Histamine producing bacteria.</title>
        <authorList>
            <person name="Butler K."/>
        </authorList>
    </citation>
    <scope>NUCLEOTIDE SEQUENCE [LARGE SCALE GENOMIC DNA]</scope>
    <source>
        <strain evidence="1 2">ATCC 51761</strain>
    </source>
</reference>
<accession>A0ABX5GPA1</accession>
<protein>
    <submittedName>
        <fullName evidence="1">Uncharacterized protein</fullName>
    </submittedName>
</protein>
<organism evidence="1 2">
    <name type="scientific">Photobacterium iliopiscarium</name>
    <dbReference type="NCBI Taxonomy" id="56192"/>
    <lineage>
        <taxon>Bacteria</taxon>
        <taxon>Pseudomonadati</taxon>
        <taxon>Pseudomonadota</taxon>
        <taxon>Gammaproteobacteria</taxon>
        <taxon>Vibrionales</taxon>
        <taxon>Vibrionaceae</taxon>
        <taxon>Photobacterium</taxon>
    </lineage>
</organism>
<evidence type="ECO:0000313" key="2">
    <source>
        <dbReference type="Proteomes" id="UP000241190"/>
    </source>
</evidence>
<dbReference type="EMBL" id="PYOP01000030">
    <property type="protein sequence ID" value="PSW93083.1"/>
    <property type="molecule type" value="Genomic_DNA"/>
</dbReference>